<evidence type="ECO:0008006" key="3">
    <source>
        <dbReference type="Google" id="ProtNLM"/>
    </source>
</evidence>
<evidence type="ECO:0000313" key="2">
    <source>
        <dbReference type="Proteomes" id="UP000800235"/>
    </source>
</evidence>
<name>A0A9P4NES7_9PEZI</name>
<reference evidence="1" key="1">
    <citation type="journal article" date="2020" name="Stud. Mycol.">
        <title>101 Dothideomycetes genomes: a test case for predicting lifestyles and emergence of pathogens.</title>
        <authorList>
            <person name="Haridas S."/>
            <person name="Albert R."/>
            <person name="Binder M."/>
            <person name="Bloem J."/>
            <person name="Labutti K."/>
            <person name="Salamov A."/>
            <person name="Andreopoulos B."/>
            <person name="Baker S."/>
            <person name="Barry K."/>
            <person name="Bills G."/>
            <person name="Bluhm B."/>
            <person name="Cannon C."/>
            <person name="Castanera R."/>
            <person name="Culley D."/>
            <person name="Daum C."/>
            <person name="Ezra D."/>
            <person name="Gonzalez J."/>
            <person name="Henrissat B."/>
            <person name="Kuo A."/>
            <person name="Liang C."/>
            <person name="Lipzen A."/>
            <person name="Lutzoni F."/>
            <person name="Magnuson J."/>
            <person name="Mondo S."/>
            <person name="Nolan M."/>
            <person name="Ohm R."/>
            <person name="Pangilinan J."/>
            <person name="Park H.-J."/>
            <person name="Ramirez L."/>
            <person name="Alfaro M."/>
            <person name="Sun H."/>
            <person name="Tritt A."/>
            <person name="Yoshinaga Y."/>
            <person name="Zwiers L.-H."/>
            <person name="Turgeon B."/>
            <person name="Goodwin S."/>
            <person name="Spatafora J."/>
            <person name="Crous P."/>
            <person name="Grigoriev I."/>
        </authorList>
    </citation>
    <scope>NUCLEOTIDE SEQUENCE</scope>
    <source>
        <strain evidence="1">CBS 130266</strain>
    </source>
</reference>
<accession>A0A9P4NES7</accession>
<gene>
    <name evidence="1" type="ORF">EJ08DRAFT_654391</name>
</gene>
<feature type="non-terminal residue" evidence="1">
    <location>
        <position position="268"/>
    </location>
</feature>
<evidence type="ECO:0000313" key="1">
    <source>
        <dbReference type="EMBL" id="KAF2418023.1"/>
    </source>
</evidence>
<sequence length="268" mass="30402">MQLLSYAFAYVKRLCGLEEQGSGQEEILNPALLDIDSGSSTTSFLDPPIELRQRILSYIIDPTSEPSLSDVRLTLRHKDAIPLSQVCTLLRSDTAYVESQWQTSHTLRSVLSGVWSTDEEVAYQNLQRLYEGSGKPEGAEMILKAVDLFRAQRHEMRANEVENRIDLYQNTRRAILALAFRERLLHLKFLALSRLQRIRGLCKTNSLPLFPSFGGNPTPRSFHVFHIHASSSRRPITGPRNVNLPPPFFFHSLDDIIPKPNTRGSSFL</sequence>
<protein>
    <recommendedName>
        <fullName evidence="3">F-box domain-containing protein</fullName>
    </recommendedName>
</protein>
<dbReference type="Proteomes" id="UP000800235">
    <property type="component" value="Unassembled WGS sequence"/>
</dbReference>
<proteinExistence type="predicted"/>
<dbReference type="AlphaFoldDB" id="A0A9P4NES7"/>
<comment type="caution">
    <text evidence="1">The sequence shown here is derived from an EMBL/GenBank/DDBJ whole genome shotgun (WGS) entry which is preliminary data.</text>
</comment>
<dbReference type="EMBL" id="MU007132">
    <property type="protein sequence ID" value="KAF2418023.1"/>
    <property type="molecule type" value="Genomic_DNA"/>
</dbReference>
<organism evidence="1 2">
    <name type="scientific">Tothia fuscella</name>
    <dbReference type="NCBI Taxonomy" id="1048955"/>
    <lineage>
        <taxon>Eukaryota</taxon>
        <taxon>Fungi</taxon>
        <taxon>Dikarya</taxon>
        <taxon>Ascomycota</taxon>
        <taxon>Pezizomycotina</taxon>
        <taxon>Dothideomycetes</taxon>
        <taxon>Pleosporomycetidae</taxon>
        <taxon>Venturiales</taxon>
        <taxon>Cylindrosympodiaceae</taxon>
        <taxon>Tothia</taxon>
    </lineage>
</organism>
<keyword evidence="2" id="KW-1185">Reference proteome</keyword>